<dbReference type="EC" id="4.1.1.65" evidence="12"/>
<keyword evidence="2 12" id="KW-1003">Cell membrane</keyword>
<evidence type="ECO:0000256" key="10">
    <source>
        <dbReference type="ARBA" id="ARBA00023264"/>
    </source>
</evidence>
<dbReference type="Pfam" id="PF02666">
    <property type="entry name" value="PS_Dcarbxylase"/>
    <property type="match status" value="1"/>
</dbReference>
<dbReference type="AlphaFoldDB" id="A0AB38YF47"/>
<evidence type="ECO:0000256" key="11">
    <source>
        <dbReference type="ARBA" id="ARBA00023317"/>
    </source>
</evidence>
<comment type="PTM">
    <text evidence="12">Is synthesized initially as an inactive proenzyme. Formation of the active enzyme involves a self-maturation process in which the active site pyruvoyl group is generated from an internal serine residue via an autocatalytic post-translational modification. Two non-identical subunits are generated from the proenzyme in this reaction, and the pyruvate is formed at the N-terminus of the alpha chain, which is derived from the carboxyl end of the proenzyme. The autoendoproteolytic cleavage occurs by a canonical serine protease mechanism, in which the side chain hydroxyl group of the serine supplies its oxygen atom to form the C-terminus of the beta chain, while the remainder of the serine residue undergoes an oxidative deamination to produce ammonia and the pyruvoyl prosthetic group on the alpha chain. During this reaction, the Ser that is part of the protease active site of the proenzyme becomes the pyruvoyl prosthetic group, which constitutes an essential element of the active site of the mature decarboxylase.</text>
</comment>
<dbReference type="HAMAP" id="MF_00662">
    <property type="entry name" value="PS_decarb_PSD_B_type1"/>
    <property type="match status" value="1"/>
</dbReference>
<comment type="pathway">
    <text evidence="12">Phospholipid metabolism; phosphatidylethanolamine biosynthesis; phosphatidylethanolamine from CDP-diacylglycerol: step 2/2.</text>
</comment>
<comment type="function">
    <text evidence="12">Catalyzes the formation of phosphatidylethanolamine (PtdEtn) from phosphatidylserine (PtdSer).</text>
</comment>
<comment type="subunit">
    <text evidence="12">Heterodimer of a large membrane-associated beta subunit and a small pyruvoyl-containing alpha subunit.</text>
</comment>
<evidence type="ECO:0000313" key="13">
    <source>
        <dbReference type="EMBL" id="WLD57703.1"/>
    </source>
</evidence>
<dbReference type="GO" id="GO:0006646">
    <property type="term" value="P:phosphatidylethanolamine biosynthetic process"/>
    <property type="evidence" value="ECO:0007669"/>
    <property type="project" value="UniProtKB-UniRule"/>
</dbReference>
<comment type="pathway">
    <text evidence="1">Lipid metabolism.</text>
</comment>
<proteinExistence type="inferred from homology"/>
<keyword evidence="3 12" id="KW-0444">Lipid biosynthesis</keyword>
<evidence type="ECO:0000256" key="9">
    <source>
        <dbReference type="ARBA" id="ARBA00023239"/>
    </source>
</evidence>
<feature type="chain" id="PRO_5044031391" description="Phosphatidylserine decarboxylase alpha chain" evidence="12">
    <location>
        <begin position="249"/>
        <end position="283"/>
    </location>
</feature>
<feature type="active site" description="Charge relay system; for autoendoproteolytic cleavage activity" evidence="12">
    <location>
        <position position="90"/>
    </location>
</feature>
<comment type="similarity">
    <text evidence="12">Belongs to the phosphatidylserine decarboxylase family. PSD-B subfamily. Prokaryotic type I sub-subfamily.</text>
</comment>
<evidence type="ECO:0000256" key="1">
    <source>
        <dbReference type="ARBA" id="ARBA00005189"/>
    </source>
</evidence>
<keyword evidence="8 12" id="KW-0594">Phospholipid biosynthesis</keyword>
<evidence type="ECO:0000256" key="6">
    <source>
        <dbReference type="ARBA" id="ARBA00023136"/>
    </source>
</evidence>
<dbReference type="EMBL" id="CP101717">
    <property type="protein sequence ID" value="WLD57703.1"/>
    <property type="molecule type" value="Genomic_DNA"/>
</dbReference>
<keyword evidence="10 12" id="KW-1208">Phospholipid metabolism</keyword>
<evidence type="ECO:0000256" key="5">
    <source>
        <dbReference type="ARBA" id="ARBA00023098"/>
    </source>
</evidence>
<dbReference type="NCBIfam" id="TIGR00163">
    <property type="entry name" value="PS_decarb"/>
    <property type="match status" value="1"/>
</dbReference>
<feature type="active site" description="Charge relay system; for autoendoproteolytic cleavage activity" evidence="12">
    <location>
        <position position="147"/>
    </location>
</feature>
<dbReference type="PANTHER" id="PTHR10067:SF6">
    <property type="entry name" value="PHOSPHATIDYLSERINE DECARBOXYLASE PROENZYME, MITOCHONDRIAL"/>
    <property type="match status" value="1"/>
</dbReference>
<accession>A0AB38YF47</accession>
<dbReference type="RefSeq" id="WP_304994988.1">
    <property type="nucleotide sequence ID" value="NZ_CP101717.1"/>
</dbReference>
<dbReference type="InterPro" id="IPR033178">
    <property type="entry name" value="PSD_type1_pro"/>
</dbReference>
<feature type="site" description="Cleavage (non-hydrolytic); by autocatalysis" evidence="12">
    <location>
        <begin position="248"/>
        <end position="249"/>
    </location>
</feature>
<dbReference type="InterPro" id="IPR003817">
    <property type="entry name" value="PS_Dcarbxylase"/>
</dbReference>
<dbReference type="PANTHER" id="PTHR10067">
    <property type="entry name" value="PHOSPHATIDYLSERINE DECARBOXYLASE"/>
    <property type="match status" value="1"/>
</dbReference>
<name>A0AB38YF47_9GAMM</name>
<protein>
    <recommendedName>
        <fullName evidence="12">Phosphatidylserine decarboxylase proenzyme</fullName>
        <ecNumber evidence="12">4.1.1.65</ecNumber>
    </recommendedName>
    <component>
        <recommendedName>
            <fullName evidence="12">Phosphatidylserine decarboxylase alpha chain</fullName>
        </recommendedName>
    </component>
    <component>
        <recommendedName>
            <fullName evidence="12">Phosphatidylserine decarboxylase beta chain</fullName>
        </recommendedName>
    </component>
</protein>
<keyword evidence="9 12" id="KW-0456">Lyase</keyword>
<reference evidence="13" key="1">
    <citation type="submission" date="2022-07" db="EMBL/GenBank/DDBJ databases">
        <title>Complete genome sequence of Salinispirillum sp. LH10-3-1 capable of multiple carbohydrate inversion isolated from a soda lake.</title>
        <authorList>
            <person name="Liu J."/>
            <person name="Zhai Y."/>
            <person name="Zhang H."/>
            <person name="Yang H."/>
            <person name="Qu J."/>
            <person name="Li J."/>
        </authorList>
    </citation>
    <scope>NUCLEOTIDE SEQUENCE</scope>
    <source>
        <strain evidence="13">LH 10-3-1</strain>
    </source>
</reference>
<keyword evidence="7 12" id="KW-0865">Zymogen</keyword>
<dbReference type="InterPro" id="IPR033177">
    <property type="entry name" value="PSD-B"/>
</dbReference>
<evidence type="ECO:0000256" key="8">
    <source>
        <dbReference type="ARBA" id="ARBA00023209"/>
    </source>
</evidence>
<gene>
    <name evidence="13" type="primary">asd</name>
    <name evidence="12" type="synonym">psd</name>
    <name evidence="13" type="ORF">NFC81_13420</name>
</gene>
<comment type="subcellular location">
    <subcellularLocation>
        <location evidence="12">Cell membrane</location>
        <topology evidence="12">Peripheral membrane protein</topology>
    </subcellularLocation>
</comment>
<keyword evidence="6 12" id="KW-0472">Membrane</keyword>
<dbReference type="GO" id="GO:0005886">
    <property type="term" value="C:plasma membrane"/>
    <property type="evidence" value="ECO:0007669"/>
    <property type="project" value="UniProtKB-SubCell"/>
</dbReference>
<dbReference type="GO" id="GO:0004609">
    <property type="term" value="F:phosphatidylserine decarboxylase activity"/>
    <property type="evidence" value="ECO:0007669"/>
    <property type="project" value="UniProtKB-UniRule"/>
</dbReference>
<comment type="catalytic activity">
    <reaction evidence="12">
        <text>a 1,2-diacyl-sn-glycero-3-phospho-L-serine + H(+) = a 1,2-diacyl-sn-glycero-3-phosphoethanolamine + CO2</text>
        <dbReference type="Rhea" id="RHEA:20828"/>
        <dbReference type="ChEBI" id="CHEBI:15378"/>
        <dbReference type="ChEBI" id="CHEBI:16526"/>
        <dbReference type="ChEBI" id="CHEBI:57262"/>
        <dbReference type="ChEBI" id="CHEBI:64612"/>
        <dbReference type="EC" id="4.1.1.65"/>
    </reaction>
</comment>
<keyword evidence="5 12" id="KW-0443">Lipid metabolism</keyword>
<comment type="cofactor">
    <cofactor evidence="12">
        <name>pyruvate</name>
        <dbReference type="ChEBI" id="CHEBI:15361"/>
    </cofactor>
    <text evidence="12">Binds 1 pyruvoyl group covalently per subunit.</text>
</comment>
<feature type="active site" description="Charge relay system; for autoendoproteolytic cleavage activity" evidence="12">
    <location>
        <position position="249"/>
    </location>
</feature>
<keyword evidence="11 12" id="KW-0670">Pyruvate</keyword>
<evidence type="ECO:0000256" key="2">
    <source>
        <dbReference type="ARBA" id="ARBA00022475"/>
    </source>
</evidence>
<evidence type="ECO:0000256" key="7">
    <source>
        <dbReference type="ARBA" id="ARBA00023145"/>
    </source>
</evidence>
<feature type="modified residue" description="Pyruvic acid (Ser); by autocatalysis" evidence="12">
    <location>
        <position position="249"/>
    </location>
</feature>
<evidence type="ECO:0000256" key="4">
    <source>
        <dbReference type="ARBA" id="ARBA00022793"/>
    </source>
</evidence>
<organism evidence="13">
    <name type="scientific">Salinispirillum sp. LH 10-3-1</name>
    <dbReference type="NCBI Taxonomy" id="2952525"/>
    <lineage>
        <taxon>Bacteria</taxon>
        <taxon>Pseudomonadati</taxon>
        <taxon>Pseudomonadota</taxon>
        <taxon>Gammaproteobacteria</taxon>
        <taxon>Oceanospirillales</taxon>
        <taxon>Saccharospirillaceae</taxon>
        <taxon>Salinispirillum</taxon>
    </lineage>
</organism>
<feature type="chain" id="PRO_5044031390" description="Phosphatidylserine decarboxylase beta chain" evidence="12">
    <location>
        <begin position="1"/>
        <end position="248"/>
    </location>
</feature>
<sequence>MSDALFVIMQKILPQHALSRLVGKVAHSERRWLAQPVIRWFARRYGVNMAEAANPDLQSYTSFNHFFTRALKPDARPFTANDQVLICPVDGAVSQSRPIAAGRIFQAKGHDYSTQALLGRHADQPTEYDNGLFSTIYLSPKDYHRIHMPCDGTLTRMTFVPGKLYSVNPATTERVNGLFALNERVVCEFDTAHGSIAVVLVGAMIVASIATTWAGTVAPQSGDIRTWHYGADAPVLKQGDELGRFLLGSTIVVLTTDQAWDWQPNMQAGHAVRLGQTMAQRKN</sequence>
<feature type="active site" description="Schiff-base intermediate with substrate; via pyruvic acid; for decarboxylase activity" evidence="12">
    <location>
        <position position="249"/>
    </location>
</feature>
<evidence type="ECO:0000256" key="12">
    <source>
        <dbReference type="HAMAP-Rule" id="MF_00662"/>
    </source>
</evidence>
<evidence type="ECO:0000256" key="3">
    <source>
        <dbReference type="ARBA" id="ARBA00022516"/>
    </source>
</evidence>
<keyword evidence="4 12" id="KW-0210">Decarboxylase</keyword>